<feature type="region of interest" description="Disordered" evidence="1">
    <location>
        <begin position="1"/>
        <end position="30"/>
    </location>
</feature>
<protein>
    <recommendedName>
        <fullName evidence="4">Nucleolar protein 4</fullName>
    </recommendedName>
</protein>
<comment type="caution">
    <text evidence="2">The sequence shown here is derived from an EMBL/GenBank/DDBJ whole genome shotgun (WGS) entry which is preliminary data.</text>
</comment>
<gene>
    <name evidence="2" type="ORF">O3P69_001701</name>
</gene>
<dbReference type="AlphaFoldDB" id="A0AAW0V001"/>
<accession>A0AAW0V001</accession>
<sequence length="326" mass="37023">MGPSALCDRREPSTPRPRAGQSDGGWRPERVDVWQLHRSSLRTLPTRPETLGPWWPEVSRAAPVPPSEPHAVEMVHQVQVQERSPRKRDRRTAGLMLTPGGGPDLPGMRGTDFKGELHPPPTKISRLGMYETYQPWVLQTYGDSAKTKTITRNKYQRILQILRGDYVDNETSKFKLWVKGRGFRIGPPPGYLNGGVEDPIITQLTPPPPLDYNPDKDPYPDIYVQTGTVKVNTRRSSISTQYSLSRDAEHLLLTMLCIRDAFRGWEPRRRHSCTYDTILDPRPDNPVQYLTRSNRLLSGRPSPPHTGTIYHDRPQLYGTVASCRCS</sequence>
<evidence type="ECO:0008006" key="4">
    <source>
        <dbReference type="Google" id="ProtNLM"/>
    </source>
</evidence>
<dbReference type="Proteomes" id="UP001487740">
    <property type="component" value="Unassembled WGS sequence"/>
</dbReference>
<feature type="region of interest" description="Disordered" evidence="1">
    <location>
        <begin position="80"/>
        <end position="107"/>
    </location>
</feature>
<reference evidence="2 3" key="1">
    <citation type="submission" date="2023-03" db="EMBL/GenBank/DDBJ databases">
        <title>High-quality genome of Scylla paramamosain provides insights in environmental adaptation.</title>
        <authorList>
            <person name="Zhang L."/>
        </authorList>
    </citation>
    <scope>NUCLEOTIDE SEQUENCE [LARGE SCALE GENOMIC DNA]</scope>
    <source>
        <strain evidence="2">LZ_2023a</strain>
        <tissue evidence="2">Muscle</tissue>
    </source>
</reference>
<organism evidence="2 3">
    <name type="scientific">Scylla paramamosain</name>
    <name type="common">Mud crab</name>
    <dbReference type="NCBI Taxonomy" id="85552"/>
    <lineage>
        <taxon>Eukaryota</taxon>
        <taxon>Metazoa</taxon>
        <taxon>Ecdysozoa</taxon>
        <taxon>Arthropoda</taxon>
        <taxon>Crustacea</taxon>
        <taxon>Multicrustacea</taxon>
        <taxon>Malacostraca</taxon>
        <taxon>Eumalacostraca</taxon>
        <taxon>Eucarida</taxon>
        <taxon>Decapoda</taxon>
        <taxon>Pleocyemata</taxon>
        <taxon>Brachyura</taxon>
        <taxon>Eubrachyura</taxon>
        <taxon>Portunoidea</taxon>
        <taxon>Portunidae</taxon>
        <taxon>Portuninae</taxon>
        <taxon>Scylla</taxon>
    </lineage>
</organism>
<evidence type="ECO:0000313" key="3">
    <source>
        <dbReference type="Proteomes" id="UP001487740"/>
    </source>
</evidence>
<evidence type="ECO:0000256" key="1">
    <source>
        <dbReference type="SAM" id="MobiDB-lite"/>
    </source>
</evidence>
<proteinExistence type="predicted"/>
<keyword evidence="3" id="KW-1185">Reference proteome</keyword>
<dbReference type="EMBL" id="JARAKH010000003">
    <property type="protein sequence ID" value="KAK8405309.1"/>
    <property type="molecule type" value="Genomic_DNA"/>
</dbReference>
<name>A0AAW0V001_SCYPA</name>
<evidence type="ECO:0000313" key="2">
    <source>
        <dbReference type="EMBL" id="KAK8405309.1"/>
    </source>
</evidence>